<dbReference type="STRING" id="1666911.HLUCCA11_00045"/>
<dbReference type="GO" id="GO:0006730">
    <property type="term" value="P:one-carbon metabolic process"/>
    <property type="evidence" value="ECO:0007669"/>
    <property type="project" value="UniProtKB-KW"/>
</dbReference>
<evidence type="ECO:0000256" key="2">
    <source>
        <dbReference type="ARBA" id="ARBA00022801"/>
    </source>
</evidence>
<evidence type="ECO:0000259" key="5">
    <source>
        <dbReference type="Pfam" id="PF00551"/>
    </source>
</evidence>
<gene>
    <name evidence="3 6" type="primary">purU</name>
    <name evidence="6" type="ORF">HLUCCA11_00045</name>
</gene>
<keyword evidence="3" id="KW-0658">Purine biosynthesis</keyword>
<evidence type="ECO:0000256" key="1">
    <source>
        <dbReference type="ARBA" id="ARBA00022563"/>
    </source>
</evidence>
<dbReference type="SUPFAM" id="SSF53328">
    <property type="entry name" value="Formyltransferase"/>
    <property type="match status" value="1"/>
</dbReference>
<dbReference type="InterPro" id="IPR002376">
    <property type="entry name" value="Formyl_transf_N"/>
</dbReference>
<feature type="domain" description="Formyl transferase N-terminal" evidence="5">
    <location>
        <begin position="82"/>
        <end position="257"/>
    </location>
</feature>
<dbReference type="Gene3D" id="3.40.50.170">
    <property type="entry name" value="Formyl transferase, N-terminal domain"/>
    <property type="match status" value="1"/>
</dbReference>
<name>A0A0P8BTT5_9CYAN</name>
<evidence type="ECO:0000313" key="6">
    <source>
        <dbReference type="EMBL" id="KPQ37471.1"/>
    </source>
</evidence>
<evidence type="ECO:0000256" key="3">
    <source>
        <dbReference type="HAMAP-Rule" id="MF_01927"/>
    </source>
</evidence>
<dbReference type="PANTHER" id="PTHR42706">
    <property type="entry name" value="FORMYLTETRAHYDROFOLATE DEFORMYLASE"/>
    <property type="match status" value="1"/>
</dbReference>
<dbReference type="NCBIfam" id="NF004684">
    <property type="entry name" value="PRK06027.1"/>
    <property type="match status" value="1"/>
</dbReference>
<comment type="pathway">
    <text evidence="3">Purine metabolism; IMP biosynthesis via de novo pathway; formate from 10-formyl-5,6,7,8-tetrahydrofolate: step 1/1.</text>
</comment>
<dbReference type="PATRIC" id="fig|1666911.3.peg.2384"/>
<dbReference type="CDD" id="cd08648">
    <property type="entry name" value="FMT_core_Formyl-FH4-Hydrolase_C"/>
    <property type="match status" value="1"/>
</dbReference>
<dbReference type="UniPathway" id="UPA00074">
    <property type="reaction ID" value="UER00170"/>
</dbReference>
<dbReference type="PIRSF" id="PIRSF036480">
    <property type="entry name" value="FormyFH4_hydr"/>
    <property type="match status" value="1"/>
</dbReference>
<dbReference type="CDD" id="cd04875">
    <property type="entry name" value="ACT_F4HF-DF"/>
    <property type="match status" value="1"/>
</dbReference>
<sequence>MTLSCPDRVGIVAAVSGLIAANNGWISEAQHHSEQAGARFFMRQEILSDSLSFPIDELRRRFLPIAEQFKMDWAIRDSAQKKRVAILVSKSGHCLYDLLSRWRSQELEIDIACVISNHNTFRGLVEWHGVPYHHVPVTPDTKAVAYDKMVTLFESSQADVMVLARYMQILSKAVCDRYPGRIINIHHSFLPSFIGAKPYHQAYDRGVKLIGATCHYVTQELDCGPIIDQDVLRIDHSDSPEDLARCGKDIEKTVLARGLRYHIEDRVMLHERKTIVFR</sequence>
<dbReference type="InterPro" id="IPR044074">
    <property type="entry name" value="PurU_ACT"/>
</dbReference>
<dbReference type="InterPro" id="IPR041729">
    <property type="entry name" value="Formyl-FH4-Hydrolase_C"/>
</dbReference>
<evidence type="ECO:0000256" key="4">
    <source>
        <dbReference type="NCBIfam" id="TIGR00655"/>
    </source>
</evidence>
<dbReference type="PRINTS" id="PR01575">
    <property type="entry name" value="FFH4HYDRLASE"/>
</dbReference>
<organism evidence="6 7">
    <name type="scientific">Phormidesmis priestleyi Ana</name>
    <dbReference type="NCBI Taxonomy" id="1666911"/>
    <lineage>
        <taxon>Bacteria</taxon>
        <taxon>Bacillati</taxon>
        <taxon>Cyanobacteriota</taxon>
        <taxon>Cyanophyceae</taxon>
        <taxon>Leptolyngbyales</taxon>
        <taxon>Leptolyngbyaceae</taxon>
        <taxon>Phormidesmis</taxon>
    </lineage>
</organism>
<dbReference type="InterPro" id="IPR045865">
    <property type="entry name" value="ACT-like_dom_sf"/>
</dbReference>
<keyword evidence="2 3" id="KW-0378">Hydrolase</keyword>
<keyword evidence="1 3" id="KW-0554">One-carbon metabolism</keyword>
<dbReference type="InterPro" id="IPR036477">
    <property type="entry name" value="Formyl_transf_N_sf"/>
</dbReference>
<protein>
    <recommendedName>
        <fullName evidence="3 4">Formyltetrahydrofolate deformylase</fullName>
        <ecNumber evidence="3 4">3.5.1.10</ecNumber>
    </recommendedName>
    <alternativeName>
        <fullName evidence="3">Formyl-FH(4) hydrolase</fullName>
    </alternativeName>
</protein>
<dbReference type="GO" id="GO:0006189">
    <property type="term" value="P:'de novo' IMP biosynthetic process"/>
    <property type="evidence" value="ECO:0007669"/>
    <property type="project" value="UniProtKB-UniRule"/>
</dbReference>
<dbReference type="InterPro" id="IPR004810">
    <property type="entry name" value="PurU"/>
</dbReference>
<dbReference type="GO" id="GO:0008864">
    <property type="term" value="F:formyltetrahydrofolate deformylase activity"/>
    <property type="evidence" value="ECO:0007669"/>
    <property type="project" value="UniProtKB-UniRule"/>
</dbReference>
<dbReference type="Pfam" id="PF00551">
    <property type="entry name" value="Formyl_trans_N"/>
    <property type="match status" value="1"/>
</dbReference>
<feature type="active site" evidence="3">
    <location>
        <position position="222"/>
    </location>
</feature>
<accession>A0A0P8BTT5</accession>
<dbReference type="HAMAP" id="MF_01927">
    <property type="entry name" value="PurU"/>
    <property type="match status" value="1"/>
</dbReference>
<evidence type="ECO:0000313" key="7">
    <source>
        <dbReference type="Proteomes" id="UP000050465"/>
    </source>
</evidence>
<dbReference type="SUPFAM" id="SSF55021">
    <property type="entry name" value="ACT-like"/>
    <property type="match status" value="1"/>
</dbReference>
<dbReference type="PANTHER" id="PTHR42706:SF1">
    <property type="entry name" value="FORMYLTETRAHYDROFOLATE DEFORMYLASE 2, MITOCHONDRIAL"/>
    <property type="match status" value="1"/>
</dbReference>
<dbReference type="AlphaFoldDB" id="A0A0P8BTT5"/>
<comment type="caution">
    <text evidence="6">The sequence shown here is derived from an EMBL/GenBank/DDBJ whole genome shotgun (WGS) entry which is preliminary data.</text>
</comment>
<comment type="similarity">
    <text evidence="3">Belongs to the PurU family.</text>
</comment>
<dbReference type="EC" id="3.5.1.10" evidence="3 4"/>
<dbReference type="Gene3D" id="3.30.70.260">
    <property type="match status" value="1"/>
</dbReference>
<comment type="function">
    <text evidence="3">Catalyzes the hydrolysis of 10-formyltetrahydrofolate (formyl-FH4) to formate and tetrahydrofolate (FH4).</text>
</comment>
<dbReference type="NCBIfam" id="TIGR00655">
    <property type="entry name" value="PurU"/>
    <property type="match status" value="1"/>
</dbReference>
<reference evidence="6 7" key="1">
    <citation type="submission" date="2015-09" db="EMBL/GenBank/DDBJ databases">
        <title>Identification and resolution of microdiversity through metagenomic sequencing of parallel consortia.</title>
        <authorList>
            <person name="Nelson W.C."/>
            <person name="Romine M.F."/>
            <person name="Lindemann S.R."/>
        </authorList>
    </citation>
    <scope>NUCLEOTIDE SEQUENCE [LARGE SCALE GENOMIC DNA]</scope>
    <source>
        <strain evidence="6">Ana</strain>
    </source>
</reference>
<comment type="catalytic activity">
    <reaction evidence="3">
        <text>(6R)-10-formyltetrahydrofolate + H2O = (6S)-5,6,7,8-tetrahydrofolate + formate + H(+)</text>
        <dbReference type="Rhea" id="RHEA:19833"/>
        <dbReference type="ChEBI" id="CHEBI:15377"/>
        <dbReference type="ChEBI" id="CHEBI:15378"/>
        <dbReference type="ChEBI" id="CHEBI:15740"/>
        <dbReference type="ChEBI" id="CHEBI:57453"/>
        <dbReference type="ChEBI" id="CHEBI:195366"/>
        <dbReference type="EC" id="3.5.1.10"/>
    </reaction>
</comment>
<dbReference type="EMBL" id="LJZR01000001">
    <property type="protein sequence ID" value="KPQ37471.1"/>
    <property type="molecule type" value="Genomic_DNA"/>
</dbReference>
<dbReference type="Proteomes" id="UP000050465">
    <property type="component" value="Unassembled WGS sequence"/>
</dbReference>
<proteinExistence type="inferred from homology"/>